<dbReference type="InterPro" id="IPR055374">
    <property type="entry name" value="Ribophorin_II_3rd"/>
</dbReference>
<evidence type="ECO:0000256" key="11">
    <source>
        <dbReference type="ARBA" id="ARBA00032139"/>
    </source>
</evidence>
<dbReference type="InterPro" id="IPR056790">
    <property type="entry name" value="Ribophorin_II_C"/>
</dbReference>
<evidence type="ECO:0000313" key="15">
    <source>
        <dbReference type="EMBL" id="KAF9577845.1"/>
    </source>
</evidence>
<evidence type="ECO:0000256" key="3">
    <source>
        <dbReference type="ARBA" id="ARBA00004922"/>
    </source>
</evidence>
<evidence type="ECO:0000256" key="8">
    <source>
        <dbReference type="ARBA" id="ARBA00022989"/>
    </source>
</evidence>
<feature type="transmembrane region" description="Helical" evidence="12">
    <location>
        <begin position="168"/>
        <end position="188"/>
    </location>
</feature>
<evidence type="ECO:0000256" key="6">
    <source>
        <dbReference type="ARBA" id="ARBA00022729"/>
    </source>
</evidence>
<evidence type="ECO:0000259" key="14">
    <source>
        <dbReference type="Pfam" id="PF25147"/>
    </source>
</evidence>
<gene>
    <name evidence="15" type="ORF">BGW38_006692</name>
</gene>
<comment type="caution">
    <text evidence="15">The sequence shown here is derived from an EMBL/GenBank/DDBJ whole genome shotgun (WGS) entry which is preliminary data.</text>
</comment>
<dbReference type="Pfam" id="PF23860">
    <property type="entry name" value="Ribophorin_II_3rd"/>
    <property type="match status" value="1"/>
</dbReference>
<evidence type="ECO:0000313" key="16">
    <source>
        <dbReference type="Proteomes" id="UP000780801"/>
    </source>
</evidence>
<evidence type="ECO:0000259" key="13">
    <source>
        <dbReference type="Pfam" id="PF23860"/>
    </source>
</evidence>
<keyword evidence="16" id="KW-1185">Reference proteome</keyword>
<dbReference type="PANTHER" id="PTHR12640:SF0">
    <property type="entry name" value="DOLICHYL-DIPHOSPHOOLIGOSACCHARIDE--PROTEIN GLYCOSYLTRANSFERASE SUBUNIT 2"/>
    <property type="match status" value="1"/>
</dbReference>
<comment type="function">
    <text evidence="1">Subunit of the oligosaccharyl transferase (OST) complex that catalyzes the initial transfer of a defined glycan (Glc(3)Man(9)GlcNAc(2) in eukaryotes) from the lipid carrier dolichol-pyrophosphate to an asparagine residue within an Asn-X-Ser/Thr consensus motif in nascent polypeptide chains, the first step in protein N-glycosylation. N-glycosylation occurs cotranslationally and the complex associates with the Sec61 complex at the channel-forming translocon complex that mediates protein translocation across the endoplasmic reticulum (ER). All subunits are required for a maximal enzyme activity.</text>
</comment>
<reference evidence="15" key="1">
    <citation type="journal article" date="2020" name="Fungal Divers.">
        <title>Resolving the Mortierellaceae phylogeny through synthesis of multi-gene phylogenetics and phylogenomics.</title>
        <authorList>
            <person name="Vandepol N."/>
            <person name="Liber J."/>
            <person name="Desiro A."/>
            <person name="Na H."/>
            <person name="Kennedy M."/>
            <person name="Barry K."/>
            <person name="Grigoriev I.V."/>
            <person name="Miller A.N."/>
            <person name="O'Donnell K."/>
            <person name="Stajich J.E."/>
            <person name="Bonito G."/>
        </authorList>
    </citation>
    <scope>NUCLEOTIDE SEQUENCE</scope>
    <source>
        <strain evidence="15">KOD1015</strain>
    </source>
</reference>
<dbReference type="GO" id="GO:0006487">
    <property type="term" value="P:protein N-linked glycosylation"/>
    <property type="evidence" value="ECO:0007669"/>
    <property type="project" value="TreeGrafter"/>
</dbReference>
<dbReference type="Proteomes" id="UP000780801">
    <property type="component" value="Unassembled WGS sequence"/>
</dbReference>
<feature type="domain" description="Ribophorin II C-terminal" evidence="14">
    <location>
        <begin position="144"/>
        <end position="223"/>
    </location>
</feature>
<evidence type="ECO:0000256" key="12">
    <source>
        <dbReference type="SAM" id="Phobius"/>
    </source>
</evidence>
<sequence>MEYPNTAEGLFAQSSDSLKLTFKVNSQERPHQAMVVFESQDDHHDEIMIAASVKSSGKGRFELDFSASDPRFRYTTRSYTMTFLVGGPALDEPFKYKLGSIEVQGPQVNPATRPKRVEYKIRPEIYHQFRPDQKLINRVISGTFSGLWSKLGIKFEPLKSLASNPLDLVMAVVFFGSLVGIEFLYYSYWSHVTLFPTLQYLGAISLVTLASGKSVLSFIQKRRLQRSE</sequence>
<comment type="subcellular location">
    <subcellularLocation>
        <location evidence="2">Endoplasmic reticulum membrane</location>
        <topology evidence="2">Multi-pass membrane protein</topology>
    </subcellularLocation>
</comment>
<keyword evidence="7" id="KW-0256">Endoplasmic reticulum</keyword>
<evidence type="ECO:0000256" key="9">
    <source>
        <dbReference type="ARBA" id="ARBA00023136"/>
    </source>
</evidence>
<feature type="transmembrane region" description="Helical" evidence="12">
    <location>
        <begin position="200"/>
        <end position="219"/>
    </location>
</feature>
<proteinExistence type="inferred from homology"/>
<dbReference type="AlphaFoldDB" id="A0A9P6FLK2"/>
<keyword evidence="8 12" id="KW-1133">Transmembrane helix</keyword>
<dbReference type="Pfam" id="PF25147">
    <property type="entry name" value="Ribophorin_II_C"/>
    <property type="match status" value="1"/>
</dbReference>
<evidence type="ECO:0000256" key="4">
    <source>
        <dbReference type="ARBA" id="ARBA00009038"/>
    </source>
</evidence>
<dbReference type="GO" id="GO:0008250">
    <property type="term" value="C:oligosaccharyltransferase complex"/>
    <property type="evidence" value="ECO:0007669"/>
    <property type="project" value="InterPro"/>
</dbReference>
<organism evidence="15 16">
    <name type="scientific">Lunasporangiospora selenospora</name>
    <dbReference type="NCBI Taxonomy" id="979761"/>
    <lineage>
        <taxon>Eukaryota</taxon>
        <taxon>Fungi</taxon>
        <taxon>Fungi incertae sedis</taxon>
        <taxon>Mucoromycota</taxon>
        <taxon>Mortierellomycotina</taxon>
        <taxon>Mortierellomycetes</taxon>
        <taxon>Mortierellales</taxon>
        <taxon>Mortierellaceae</taxon>
        <taxon>Lunasporangiospora</taxon>
    </lineage>
</organism>
<feature type="domain" description="Ribophorin II third" evidence="13">
    <location>
        <begin position="7"/>
        <end position="103"/>
    </location>
</feature>
<dbReference type="InterPro" id="IPR008814">
    <property type="entry name" value="Swp1"/>
</dbReference>
<keyword evidence="5 12" id="KW-0812">Transmembrane</keyword>
<comment type="pathway">
    <text evidence="3">Protein modification; protein glycosylation.</text>
</comment>
<dbReference type="OrthoDB" id="432292at2759"/>
<keyword evidence="9 12" id="KW-0472">Membrane</keyword>
<evidence type="ECO:0000256" key="1">
    <source>
        <dbReference type="ARBA" id="ARBA00002791"/>
    </source>
</evidence>
<evidence type="ECO:0000256" key="2">
    <source>
        <dbReference type="ARBA" id="ARBA00004477"/>
    </source>
</evidence>
<evidence type="ECO:0000256" key="7">
    <source>
        <dbReference type="ARBA" id="ARBA00022824"/>
    </source>
</evidence>
<protein>
    <recommendedName>
        <fullName evidence="11">Ribophorin II</fullName>
    </recommendedName>
    <alternativeName>
        <fullName evidence="10">Ribophorin-2</fullName>
    </alternativeName>
</protein>
<dbReference type="EMBL" id="JAABOA010004300">
    <property type="protein sequence ID" value="KAF9577845.1"/>
    <property type="molecule type" value="Genomic_DNA"/>
</dbReference>
<evidence type="ECO:0000256" key="5">
    <source>
        <dbReference type="ARBA" id="ARBA00022692"/>
    </source>
</evidence>
<name>A0A9P6FLK2_9FUNG</name>
<evidence type="ECO:0000256" key="10">
    <source>
        <dbReference type="ARBA" id="ARBA00030078"/>
    </source>
</evidence>
<comment type="similarity">
    <text evidence="4">Belongs to the SWP1 family.</text>
</comment>
<accession>A0A9P6FLK2</accession>
<dbReference type="PANTHER" id="PTHR12640">
    <property type="entry name" value="RIBOPHORIN II"/>
    <property type="match status" value="1"/>
</dbReference>
<keyword evidence="6" id="KW-0732">Signal</keyword>